<dbReference type="Proteomes" id="UP000233256">
    <property type="component" value="Unassembled WGS sequence"/>
</dbReference>
<dbReference type="InterPro" id="IPR050553">
    <property type="entry name" value="Thioredoxin_ResA/DsbE_sf"/>
</dbReference>
<comment type="caution">
    <text evidence="2">The sequence shown here is derived from an EMBL/GenBank/DDBJ whole genome shotgun (WGS) entry which is preliminary data.</text>
</comment>
<dbReference type="GO" id="GO:0016491">
    <property type="term" value="F:oxidoreductase activity"/>
    <property type="evidence" value="ECO:0007669"/>
    <property type="project" value="InterPro"/>
</dbReference>
<protein>
    <recommendedName>
        <fullName evidence="1">Thioredoxin domain-containing protein</fullName>
    </recommendedName>
</protein>
<dbReference type="Gene3D" id="3.40.30.10">
    <property type="entry name" value="Glutaredoxin"/>
    <property type="match status" value="1"/>
</dbReference>
<evidence type="ECO:0000259" key="1">
    <source>
        <dbReference type="PROSITE" id="PS51352"/>
    </source>
</evidence>
<evidence type="ECO:0000313" key="3">
    <source>
        <dbReference type="Proteomes" id="UP000233256"/>
    </source>
</evidence>
<feature type="domain" description="Thioredoxin" evidence="1">
    <location>
        <begin position="59"/>
        <end position="197"/>
    </location>
</feature>
<reference evidence="2 3" key="1">
    <citation type="journal article" date="2017" name="ISME J.">
        <title>Potential for microbial H2 and metal transformations associated with novel bacteria and archaea in deep terrestrial subsurface sediments.</title>
        <authorList>
            <person name="Hernsdorf A.W."/>
            <person name="Amano Y."/>
            <person name="Miyakawa K."/>
            <person name="Ise K."/>
            <person name="Suzuki Y."/>
            <person name="Anantharaman K."/>
            <person name="Probst A."/>
            <person name="Burstein D."/>
            <person name="Thomas B.C."/>
            <person name="Banfield J.F."/>
        </authorList>
    </citation>
    <scope>NUCLEOTIDE SEQUENCE [LARGE SCALE GENOMIC DNA]</scope>
    <source>
        <strain evidence="2">HGW-Wallbacteria-1</strain>
    </source>
</reference>
<sequence length="204" mass="22468">MEGMSREVRGALFATVIPWLTRTCSSDSGPKATIPCLDITTAPGSSRGPFSDELQTRLIPSGGIAPDFTAMTLDGEEISLSQFRGRSNVVLLEWATWCETCAVEIPEISHFTEELAARGVTVLAVNFMEKPEVVREFADRHKLSMKVVMDTDRKIARSFRMTFIPVVVIIDKEGVVRHIGKGVPVTELLELLKPITHGDELLGK</sequence>
<name>A0A2N1PNB8_9BACT</name>
<dbReference type="SUPFAM" id="SSF52833">
    <property type="entry name" value="Thioredoxin-like"/>
    <property type="match status" value="1"/>
</dbReference>
<dbReference type="EMBL" id="PGXC01000011">
    <property type="protein sequence ID" value="PKK89820.1"/>
    <property type="molecule type" value="Genomic_DNA"/>
</dbReference>
<dbReference type="PANTHER" id="PTHR42852">
    <property type="entry name" value="THIOL:DISULFIDE INTERCHANGE PROTEIN DSBE"/>
    <property type="match status" value="1"/>
</dbReference>
<dbReference type="AlphaFoldDB" id="A0A2N1PNB8"/>
<gene>
    <name evidence="2" type="ORF">CVV64_12410</name>
</gene>
<dbReference type="GO" id="GO:0016209">
    <property type="term" value="F:antioxidant activity"/>
    <property type="evidence" value="ECO:0007669"/>
    <property type="project" value="InterPro"/>
</dbReference>
<organism evidence="2 3">
    <name type="scientific">Candidatus Wallbacteria bacterium HGW-Wallbacteria-1</name>
    <dbReference type="NCBI Taxonomy" id="2013854"/>
    <lineage>
        <taxon>Bacteria</taxon>
        <taxon>Candidatus Walliibacteriota</taxon>
    </lineage>
</organism>
<proteinExistence type="predicted"/>
<dbReference type="Pfam" id="PF00578">
    <property type="entry name" value="AhpC-TSA"/>
    <property type="match status" value="1"/>
</dbReference>
<dbReference type="PROSITE" id="PS51352">
    <property type="entry name" value="THIOREDOXIN_2"/>
    <property type="match status" value="1"/>
</dbReference>
<dbReference type="InterPro" id="IPR036249">
    <property type="entry name" value="Thioredoxin-like_sf"/>
</dbReference>
<accession>A0A2N1PNB8</accession>
<dbReference type="InterPro" id="IPR013766">
    <property type="entry name" value="Thioredoxin_domain"/>
</dbReference>
<dbReference type="CDD" id="cd02966">
    <property type="entry name" value="TlpA_like_family"/>
    <property type="match status" value="1"/>
</dbReference>
<dbReference type="PANTHER" id="PTHR42852:SF17">
    <property type="entry name" value="THIOREDOXIN-LIKE PROTEIN HI_1115"/>
    <property type="match status" value="1"/>
</dbReference>
<evidence type="ECO:0000313" key="2">
    <source>
        <dbReference type="EMBL" id="PKK89820.1"/>
    </source>
</evidence>
<dbReference type="InterPro" id="IPR000866">
    <property type="entry name" value="AhpC/TSA"/>
</dbReference>